<comment type="caution">
    <text evidence="1">The sequence shown here is derived from an EMBL/GenBank/DDBJ whole genome shotgun (WGS) entry which is preliminary data.</text>
</comment>
<proteinExistence type="predicted"/>
<organism evidence="1">
    <name type="scientific">marine sediment metagenome</name>
    <dbReference type="NCBI Taxonomy" id="412755"/>
    <lineage>
        <taxon>unclassified sequences</taxon>
        <taxon>metagenomes</taxon>
        <taxon>ecological metagenomes</taxon>
    </lineage>
</organism>
<dbReference type="EMBL" id="LAZR01008355">
    <property type="protein sequence ID" value="KKM79282.1"/>
    <property type="molecule type" value="Genomic_DNA"/>
</dbReference>
<sequence>MKVSEKQRQEWTENPVTLALKELCEKERDDRPSLNDLLVFGNPQLTQENLLKNTWRELMWNTLIELLEGDWAEMELDDEE</sequence>
<evidence type="ECO:0000313" key="1">
    <source>
        <dbReference type="EMBL" id="KKM79282.1"/>
    </source>
</evidence>
<reference evidence="1" key="1">
    <citation type="journal article" date="2015" name="Nature">
        <title>Complex archaea that bridge the gap between prokaryotes and eukaryotes.</title>
        <authorList>
            <person name="Spang A."/>
            <person name="Saw J.H."/>
            <person name="Jorgensen S.L."/>
            <person name="Zaremba-Niedzwiedzka K."/>
            <person name="Martijn J."/>
            <person name="Lind A.E."/>
            <person name="van Eijk R."/>
            <person name="Schleper C."/>
            <person name="Guy L."/>
            <person name="Ettema T.J."/>
        </authorList>
    </citation>
    <scope>NUCLEOTIDE SEQUENCE</scope>
</reference>
<gene>
    <name evidence="1" type="ORF">LCGC14_1351430</name>
</gene>
<protein>
    <submittedName>
        <fullName evidence="1">Uncharacterized protein</fullName>
    </submittedName>
</protein>
<accession>A0A0F9ND35</accession>
<dbReference type="AlphaFoldDB" id="A0A0F9ND35"/>
<name>A0A0F9ND35_9ZZZZ</name>